<comment type="caution">
    <text evidence="1">The sequence shown here is derived from an EMBL/GenBank/DDBJ whole genome shotgun (WGS) entry which is preliminary data.</text>
</comment>
<reference evidence="1 2" key="1">
    <citation type="journal article" date="2018" name="Sci. Rep.">
        <title>Genomic signatures of local adaptation to the degree of environmental predictability in rotifers.</title>
        <authorList>
            <person name="Franch-Gras L."/>
            <person name="Hahn C."/>
            <person name="Garcia-Roger E.M."/>
            <person name="Carmona M.J."/>
            <person name="Serra M."/>
            <person name="Gomez A."/>
        </authorList>
    </citation>
    <scope>NUCLEOTIDE SEQUENCE [LARGE SCALE GENOMIC DNA]</scope>
    <source>
        <strain evidence="1">HYR1</strain>
    </source>
</reference>
<evidence type="ECO:0000313" key="1">
    <source>
        <dbReference type="EMBL" id="RNA11710.1"/>
    </source>
</evidence>
<keyword evidence="2" id="KW-1185">Reference proteome</keyword>
<dbReference type="AlphaFoldDB" id="A0A3M7QK63"/>
<organism evidence="1 2">
    <name type="scientific">Brachionus plicatilis</name>
    <name type="common">Marine rotifer</name>
    <name type="synonym">Brachionus muelleri</name>
    <dbReference type="NCBI Taxonomy" id="10195"/>
    <lineage>
        <taxon>Eukaryota</taxon>
        <taxon>Metazoa</taxon>
        <taxon>Spiralia</taxon>
        <taxon>Gnathifera</taxon>
        <taxon>Rotifera</taxon>
        <taxon>Eurotatoria</taxon>
        <taxon>Monogononta</taxon>
        <taxon>Pseudotrocha</taxon>
        <taxon>Ploima</taxon>
        <taxon>Brachionidae</taxon>
        <taxon>Brachionus</taxon>
    </lineage>
</organism>
<dbReference type="Proteomes" id="UP000276133">
    <property type="component" value="Unassembled WGS sequence"/>
</dbReference>
<evidence type="ECO:0000313" key="2">
    <source>
        <dbReference type="Proteomes" id="UP000276133"/>
    </source>
</evidence>
<sequence length="106" mass="12549">MQLIVSWIPHARSESWLSLSSSDSFLLSHIWLELSDKFKHLAVLSGELKNFQGENTDFKFFYNYFMINCLFDLKVDEIKNFYFVSKFNLLELLHTALIRLAPRVLQ</sequence>
<protein>
    <submittedName>
        <fullName evidence="1">Uncharacterized protein</fullName>
    </submittedName>
</protein>
<dbReference type="EMBL" id="REGN01005879">
    <property type="protein sequence ID" value="RNA11710.1"/>
    <property type="molecule type" value="Genomic_DNA"/>
</dbReference>
<gene>
    <name evidence="1" type="ORF">BpHYR1_036759</name>
</gene>
<proteinExistence type="predicted"/>
<accession>A0A3M7QK63</accession>
<name>A0A3M7QK63_BRAPC</name>